<dbReference type="STRING" id="913325.N799_12310"/>
<dbReference type="PANTHER" id="PTHR34477:SF1">
    <property type="entry name" value="UPF0213 PROTEIN YHBQ"/>
    <property type="match status" value="1"/>
</dbReference>
<dbReference type="Gene3D" id="3.40.1440.10">
    <property type="entry name" value="GIY-YIG endonuclease"/>
    <property type="match status" value="1"/>
</dbReference>
<gene>
    <name evidence="3" type="ORF">N799_12310</name>
</gene>
<sequence length="86" mass="9466">MAWFVYLLECRGGSIYTGIATDVERRYAEHVAGKGARYTRARPPVRLLARFEHADRGSALRAEYAIKQLTPARKRALCEGGGSAPG</sequence>
<proteinExistence type="inferred from homology"/>
<evidence type="ECO:0000256" key="1">
    <source>
        <dbReference type="ARBA" id="ARBA00007435"/>
    </source>
</evidence>
<evidence type="ECO:0000313" key="4">
    <source>
        <dbReference type="Proteomes" id="UP000029989"/>
    </source>
</evidence>
<dbReference type="PANTHER" id="PTHR34477">
    <property type="entry name" value="UPF0213 PROTEIN YHBQ"/>
    <property type="match status" value="1"/>
</dbReference>
<comment type="caution">
    <text evidence="3">The sequence shown here is derived from an EMBL/GenBank/DDBJ whole genome shotgun (WGS) entry which is preliminary data.</text>
</comment>
<dbReference type="SUPFAM" id="SSF82771">
    <property type="entry name" value="GIY-YIG endonuclease"/>
    <property type="match status" value="1"/>
</dbReference>
<evidence type="ECO:0000259" key="2">
    <source>
        <dbReference type="PROSITE" id="PS50164"/>
    </source>
</evidence>
<evidence type="ECO:0000313" key="3">
    <source>
        <dbReference type="EMBL" id="KGM56982.1"/>
    </source>
</evidence>
<accession>A0A0A0F6I6</accession>
<dbReference type="EMBL" id="AVPT01000006">
    <property type="protein sequence ID" value="KGM56982.1"/>
    <property type="molecule type" value="Genomic_DNA"/>
</dbReference>
<comment type="similarity">
    <text evidence="1">Belongs to the UPF0213 family.</text>
</comment>
<dbReference type="OrthoDB" id="9797095at2"/>
<dbReference type="eggNOG" id="COG2827">
    <property type="taxonomic scope" value="Bacteria"/>
</dbReference>
<feature type="domain" description="GIY-YIG" evidence="2">
    <location>
        <begin position="1"/>
        <end position="76"/>
    </location>
</feature>
<protein>
    <submittedName>
        <fullName evidence="3">Excinuclease ABC subunit C</fullName>
    </submittedName>
</protein>
<keyword evidence="4" id="KW-1185">Reference proteome</keyword>
<dbReference type="Proteomes" id="UP000029989">
    <property type="component" value="Unassembled WGS sequence"/>
</dbReference>
<reference evidence="3 4" key="1">
    <citation type="journal article" date="2015" name="Stand. Genomic Sci.">
        <title>Genomic information of the arsenic-resistant bacterium Lysobacter arseniciresistens type strain ZS79(T) and comparison of Lysobacter draft genomes.</title>
        <authorList>
            <person name="Liu L."/>
            <person name="Zhang S."/>
            <person name="Luo M."/>
            <person name="Wang G."/>
        </authorList>
    </citation>
    <scope>NUCLEOTIDE SEQUENCE [LARGE SCALE GENOMIC DNA]</scope>
    <source>
        <strain evidence="3 4">ZS79</strain>
    </source>
</reference>
<dbReference type="PROSITE" id="PS50164">
    <property type="entry name" value="GIY_YIG"/>
    <property type="match status" value="1"/>
</dbReference>
<dbReference type="CDD" id="cd10456">
    <property type="entry name" value="GIY-YIG_UPF0213"/>
    <property type="match status" value="1"/>
</dbReference>
<organism evidence="3 4">
    <name type="scientific">Lysobacter arseniciresistens ZS79</name>
    <dbReference type="NCBI Taxonomy" id="913325"/>
    <lineage>
        <taxon>Bacteria</taxon>
        <taxon>Pseudomonadati</taxon>
        <taxon>Pseudomonadota</taxon>
        <taxon>Gammaproteobacteria</taxon>
        <taxon>Lysobacterales</taxon>
        <taxon>Lysobacteraceae</taxon>
        <taxon>Novilysobacter</taxon>
    </lineage>
</organism>
<dbReference type="AlphaFoldDB" id="A0A0A0F6I6"/>
<dbReference type="InterPro" id="IPR035901">
    <property type="entry name" value="GIY-YIG_endonuc_sf"/>
</dbReference>
<name>A0A0A0F6I6_9GAMM</name>
<dbReference type="Pfam" id="PF01541">
    <property type="entry name" value="GIY-YIG"/>
    <property type="match status" value="1"/>
</dbReference>
<dbReference type="InterPro" id="IPR000305">
    <property type="entry name" value="GIY-YIG_endonuc"/>
</dbReference>
<dbReference type="InterPro" id="IPR050190">
    <property type="entry name" value="UPF0213_domain"/>
</dbReference>